<dbReference type="InterPro" id="IPR050523">
    <property type="entry name" value="AKR_Detox_Biosynth"/>
</dbReference>
<dbReference type="eggNOG" id="COG0667">
    <property type="taxonomic scope" value="Bacteria"/>
</dbReference>
<feature type="compositionally biased region" description="Basic and acidic residues" evidence="2">
    <location>
        <begin position="321"/>
        <end position="345"/>
    </location>
</feature>
<dbReference type="AlphaFoldDB" id="Q0BAM8"/>
<keyword evidence="1" id="KW-0560">Oxidoreductase</keyword>
<dbReference type="Gene3D" id="3.20.20.100">
    <property type="entry name" value="NADP-dependent oxidoreductase domain"/>
    <property type="match status" value="1"/>
</dbReference>
<dbReference type="KEGG" id="bam:Bamb_3239"/>
<dbReference type="SUPFAM" id="SSF51430">
    <property type="entry name" value="NAD(P)-linked oxidoreductase"/>
    <property type="match status" value="1"/>
</dbReference>
<dbReference type="FunFam" id="3.20.20.100:FF:000004">
    <property type="entry name" value="Oxidoreductase, aldo/keto reductase"/>
    <property type="match status" value="1"/>
</dbReference>
<feature type="compositionally biased region" description="Polar residues" evidence="2">
    <location>
        <begin position="346"/>
        <end position="355"/>
    </location>
</feature>
<dbReference type="GO" id="GO:0005829">
    <property type="term" value="C:cytosol"/>
    <property type="evidence" value="ECO:0007669"/>
    <property type="project" value="UniProtKB-ARBA"/>
</dbReference>
<organism evidence="4 5">
    <name type="scientific">Burkholderia ambifaria (strain ATCC BAA-244 / DSM 16087 / CCUG 44356 / LMG 19182 / AMMD)</name>
    <name type="common">Burkholderia cepacia (strain AMMD)</name>
    <dbReference type="NCBI Taxonomy" id="339670"/>
    <lineage>
        <taxon>Bacteria</taxon>
        <taxon>Pseudomonadati</taxon>
        <taxon>Pseudomonadota</taxon>
        <taxon>Betaproteobacteria</taxon>
        <taxon>Burkholderiales</taxon>
        <taxon>Burkholderiaceae</taxon>
        <taxon>Burkholderia</taxon>
        <taxon>Burkholderia cepacia complex</taxon>
    </lineage>
</organism>
<feature type="region of interest" description="Disordered" evidence="2">
    <location>
        <begin position="259"/>
        <end position="364"/>
    </location>
</feature>
<proteinExistence type="predicted"/>
<dbReference type="InterPro" id="IPR023210">
    <property type="entry name" value="NADP_OxRdtase_dom"/>
</dbReference>
<evidence type="ECO:0000256" key="2">
    <source>
        <dbReference type="SAM" id="MobiDB-lite"/>
    </source>
</evidence>
<evidence type="ECO:0000313" key="5">
    <source>
        <dbReference type="Proteomes" id="UP000000662"/>
    </source>
</evidence>
<accession>Q0BAM8</accession>
<dbReference type="GO" id="GO:0016491">
    <property type="term" value="F:oxidoreductase activity"/>
    <property type="evidence" value="ECO:0007669"/>
    <property type="project" value="UniProtKB-KW"/>
</dbReference>
<dbReference type="InterPro" id="IPR036812">
    <property type="entry name" value="NAD(P)_OxRdtase_dom_sf"/>
</dbReference>
<name>Q0BAM8_BURCM</name>
<dbReference type="PRINTS" id="PR00069">
    <property type="entry name" value="ALDKETRDTASE"/>
</dbReference>
<evidence type="ECO:0000259" key="3">
    <source>
        <dbReference type="Pfam" id="PF00248"/>
    </source>
</evidence>
<gene>
    <name evidence="4" type="ordered locus">Bamb_3239</name>
</gene>
<dbReference type="InterPro" id="IPR020471">
    <property type="entry name" value="AKR"/>
</dbReference>
<sequence length="364" mass="40096">MEYVRLGMSGLKVSKLCLGCMTYGDPSWRPWVMNEEAARPFIRAALDAGVTFFDTADIYSAGESERILGRALRDFATRDDVVIATKAFFPTGDGPNARGLSRKHLLASIDASLQRLGTDYVDLYVIHRFDPDTPIEETLDTLDAIVKSGKVRYLAASSMHAWQFMIMLAFQQHHGLARFVSMQSQYSLICRDDEREMLPLCTDAGIGYTPWSPLGRGLLAGSRGADTTRASTDQQMVSWYDGRDTVAATVEAVRQAAQARGVPPASRLPGHCGDPASPRRSSACRSRITWPMRSPRSTCAKPRCSRRRSTGRSNRCGGDQGHGDRVEPEVRRRMLRVDGGVKPRSNDSAMPSNSLIYKGTLGSP</sequence>
<reference evidence="4" key="1">
    <citation type="submission" date="2006-08" db="EMBL/GenBank/DDBJ databases">
        <title>Complete sequence of Chromosome 2 of Burkholderia cepacia AMMD.</title>
        <authorList>
            <consortium name="US DOE Joint Genome Institute"/>
            <person name="Copeland A."/>
            <person name="Lucas S."/>
            <person name="Lapidus A."/>
            <person name="Barry K."/>
            <person name="Detter J.C."/>
            <person name="Glavina del Rio T."/>
            <person name="Hammon N."/>
            <person name="Israni S."/>
            <person name="Pitluck S."/>
            <person name="Bruce D."/>
            <person name="Chain P."/>
            <person name="Malfatti S."/>
            <person name="Shin M."/>
            <person name="Vergez L."/>
            <person name="Schmutz J."/>
            <person name="Larimer F."/>
            <person name="Land M."/>
            <person name="Hauser L."/>
            <person name="Kyrpides N."/>
            <person name="Kim E."/>
            <person name="Parke J."/>
            <person name="Coenye T."/>
            <person name="Konstantinidis K."/>
            <person name="Ramette A."/>
            <person name="Tiedje J."/>
            <person name="Richardson P."/>
        </authorList>
    </citation>
    <scope>NUCLEOTIDE SEQUENCE</scope>
    <source>
        <strain evidence="4">AMMD</strain>
    </source>
</reference>
<keyword evidence="5" id="KW-1185">Reference proteome</keyword>
<evidence type="ECO:0000313" key="4">
    <source>
        <dbReference type="EMBL" id="ABI88795.1"/>
    </source>
</evidence>
<dbReference type="PANTHER" id="PTHR43364:SF4">
    <property type="entry name" value="NAD(P)-LINKED OXIDOREDUCTASE SUPERFAMILY PROTEIN"/>
    <property type="match status" value="1"/>
</dbReference>
<dbReference type="Proteomes" id="UP000000662">
    <property type="component" value="Chromosome 2"/>
</dbReference>
<dbReference type="PATRIC" id="fig|339670.21.peg.3443"/>
<protein>
    <submittedName>
        <fullName evidence="4">Aldo/keto reductase</fullName>
    </submittedName>
</protein>
<dbReference type="Pfam" id="PF00248">
    <property type="entry name" value="Aldo_ket_red"/>
    <property type="match status" value="1"/>
</dbReference>
<dbReference type="CDD" id="cd19079">
    <property type="entry name" value="AKR_EcYajO-like"/>
    <property type="match status" value="1"/>
</dbReference>
<feature type="domain" description="NADP-dependent oxidoreductase" evidence="3">
    <location>
        <begin position="15"/>
        <end position="258"/>
    </location>
</feature>
<dbReference type="PANTHER" id="PTHR43364">
    <property type="entry name" value="NADH-SPECIFIC METHYLGLYOXAL REDUCTASE-RELATED"/>
    <property type="match status" value="1"/>
</dbReference>
<feature type="compositionally biased region" description="Low complexity" evidence="2">
    <location>
        <begin position="275"/>
        <end position="287"/>
    </location>
</feature>
<evidence type="ECO:0000256" key="1">
    <source>
        <dbReference type="ARBA" id="ARBA00023002"/>
    </source>
</evidence>
<dbReference type="EMBL" id="CP000441">
    <property type="protein sequence ID" value="ABI88795.1"/>
    <property type="molecule type" value="Genomic_DNA"/>
</dbReference>